<reference evidence="1" key="1">
    <citation type="submission" date="2022-12" db="EMBL/GenBank/DDBJ databases">
        <title>Reference genome sequencing for broad-spectrum identification of bacterial and archaeal isolates by mass spectrometry.</title>
        <authorList>
            <person name="Sekiguchi Y."/>
            <person name="Tourlousse D.M."/>
        </authorList>
    </citation>
    <scope>NUCLEOTIDE SEQUENCE</scope>
    <source>
        <strain evidence="1">10succ1</strain>
    </source>
</reference>
<name>A0A9W6GPD1_9FUSO</name>
<dbReference type="AlphaFoldDB" id="A0A9W6GPD1"/>
<evidence type="ECO:0000313" key="1">
    <source>
        <dbReference type="EMBL" id="GLI58222.1"/>
    </source>
</evidence>
<dbReference type="Proteomes" id="UP001144471">
    <property type="component" value="Unassembled WGS sequence"/>
</dbReference>
<accession>A0A9W6GPD1</accession>
<protein>
    <submittedName>
        <fullName evidence="1">Uncharacterized protein</fullName>
    </submittedName>
</protein>
<evidence type="ECO:0000313" key="2">
    <source>
        <dbReference type="Proteomes" id="UP001144471"/>
    </source>
</evidence>
<comment type="caution">
    <text evidence="1">The sequence shown here is derived from an EMBL/GenBank/DDBJ whole genome shotgun (WGS) entry which is preliminary data.</text>
</comment>
<organism evidence="1 2">
    <name type="scientific">Propionigenium maris DSM 9537</name>
    <dbReference type="NCBI Taxonomy" id="1123000"/>
    <lineage>
        <taxon>Bacteria</taxon>
        <taxon>Fusobacteriati</taxon>
        <taxon>Fusobacteriota</taxon>
        <taxon>Fusobacteriia</taxon>
        <taxon>Fusobacteriales</taxon>
        <taxon>Fusobacteriaceae</taxon>
        <taxon>Propionigenium</taxon>
    </lineage>
</organism>
<sequence>MVMSNCDKKGTQILIEENEDMTNFKIYEKKDNQMLLLAEFSTPEEVEEYFKKMETERPDEDIVLRFI</sequence>
<dbReference type="RefSeq" id="WP_281837918.1">
    <property type="nucleotide sequence ID" value="NZ_BSDY01000040.1"/>
</dbReference>
<dbReference type="EMBL" id="BSDY01000040">
    <property type="protein sequence ID" value="GLI58222.1"/>
    <property type="molecule type" value="Genomic_DNA"/>
</dbReference>
<keyword evidence="2" id="KW-1185">Reference proteome</keyword>
<gene>
    <name evidence="1" type="ORF">PM10SUCC1_37360</name>
</gene>
<proteinExistence type="predicted"/>